<evidence type="ECO:0000313" key="1">
    <source>
        <dbReference type="EMBL" id="GFC74359.1"/>
    </source>
</evidence>
<accession>A0A699QYC1</accession>
<evidence type="ECO:0008006" key="2">
    <source>
        <dbReference type="Google" id="ProtNLM"/>
    </source>
</evidence>
<name>A0A699QYC1_TANCI</name>
<proteinExistence type="predicted"/>
<gene>
    <name evidence="1" type="ORF">Tci_846329</name>
</gene>
<dbReference type="EMBL" id="BKCJ011046917">
    <property type="protein sequence ID" value="GFC74359.1"/>
    <property type="molecule type" value="Genomic_DNA"/>
</dbReference>
<dbReference type="AlphaFoldDB" id="A0A699QYC1"/>
<dbReference type="PANTHER" id="PTHR11439:SF509">
    <property type="entry name" value="RNA-DIRECTED DNA POLYMERASE"/>
    <property type="match status" value="1"/>
</dbReference>
<comment type="caution">
    <text evidence="1">The sequence shown here is derived from an EMBL/GenBank/DDBJ whole genome shotgun (WGS) entry which is preliminary data.</text>
</comment>
<protein>
    <recommendedName>
        <fullName evidence="2">Copia protein</fullName>
    </recommendedName>
</protein>
<reference evidence="1" key="1">
    <citation type="journal article" date="2019" name="Sci. Rep.">
        <title>Draft genome of Tanacetum cinerariifolium, the natural source of mosquito coil.</title>
        <authorList>
            <person name="Yamashiro T."/>
            <person name="Shiraishi A."/>
            <person name="Satake H."/>
            <person name="Nakayama K."/>
        </authorList>
    </citation>
    <scope>NUCLEOTIDE SEQUENCE</scope>
</reference>
<feature type="non-terminal residue" evidence="1">
    <location>
        <position position="1"/>
    </location>
</feature>
<dbReference type="PANTHER" id="PTHR11439">
    <property type="entry name" value="GAG-POL-RELATED RETROTRANSPOSON"/>
    <property type="match status" value="1"/>
</dbReference>
<organism evidence="1">
    <name type="scientific">Tanacetum cinerariifolium</name>
    <name type="common">Dalmatian daisy</name>
    <name type="synonym">Chrysanthemum cinerariifolium</name>
    <dbReference type="NCBI Taxonomy" id="118510"/>
    <lineage>
        <taxon>Eukaryota</taxon>
        <taxon>Viridiplantae</taxon>
        <taxon>Streptophyta</taxon>
        <taxon>Embryophyta</taxon>
        <taxon>Tracheophyta</taxon>
        <taxon>Spermatophyta</taxon>
        <taxon>Magnoliopsida</taxon>
        <taxon>eudicotyledons</taxon>
        <taxon>Gunneridae</taxon>
        <taxon>Pentapetalae</taxon>
        <taxon>asterids</taxon>
        <taxon>campanulids</taxon>
        <taxon>Asterales</taxon>
        <taxon>Asteraceae</taxon>
        <taxon>Asteroideae</taxon>
        <taxon>Anthemideae</taxon>
        <taxon>Anthemidinae</taxon>
        <taxon>Tanacetum</taxon>
    </lineage>
</organism>
<sequence>GIFIFQAKYAREILKKHGFDTSTPIDTSMSERPDLDEDIGGKIADPIRYRSLAKPTEKHLHAIKRIFRYLKGTLNMGLWYPKNSNFTLTAFVDADYERCQVTRRSTSGSAQFLRGRLDVALRSYGCVHSFLIMVLYSMPFNVL</sequence>